<keyword evidence="1" id="KW-1133">Transmembrane helix</keyword>
<keyword evidence="1" id="KW-0472">Membrane</keyword>
<gene>
    <name evidence="2" type="ORF">SAMN04488047_11278</name>
</gene>
<dbReference type="Proteomes" id="UP000199356">
    <property type="component" value="Unassembled WGS sequence"/>
</dbReference>
<protein>
    <submittedName>
        <fullName evidence="2">Uncharacterized protein</fullName>
    </submittedName>
</protein>
<dbReference type="RefSeq" id="WP_093423412.1">
    <property type="nucleotide sequence ID" value="NZ_FOXA01000012.1"/>
</dbReference>
<keyword evidence="3" id="KW-1185">Reference proteome</keyword>
<dbReference type="OrthoDB" id="7822309at2"/>
<evidence type="ECO:0000313" key="3">
    <source>
        <dbReference type="Proteomes" id="UP000199356"/>
    </source>
</evidence>
<reference evidence="2 3" key="1">
    <citation type="submission" date="2016-10" db="EMBL/GenBank/DDBJ databases">
        <authorList>
            <person name="de Groot N.N."/>
        </authorList>
    </citation>
    <scope>NUCLEOTIDE SEQUENCE [LARGE SCALE GENOMIC DNA]</scope>
    <source>
        <strain evidence="2 3">DSM 19547</strain>
    </source>
</reference>
<feature type="transmembrane region" description="Helical" evidence="1">
    <location>
        <begin position="106"/>
        <end position="124"/>
    </location>
</feature>
<keyword evidence="1" id="KW-0812">Transmembrane</keyword>
<proteinExistence type="predicted"/>
<organism evidence="2 3">
    <name type="scientific">Tranquillimonas alkanivorans</name>
    <dbReference type="NCBI Taxonomy" id="441119"/>
    <lineage>
        <taxon>Bacteria</taxon>
        <taxon>Pseudomonadati</taxon>
        <taxon>Pseudomonadota</taxon>
        <taxon>Alphaproteobacteria</taxon>
        <taxon>Rhodobacterales</taxon>
        <taxon>Roseobacteraceae</taxon>
        <taxon>Tranquillimonas</taxon>
    </lineage>
</organism>
<accession>A0A1I5SZT8</accession>
<evidence type="ECO:0000256" key="1">
    <source>
        <dbReference type="SAM" id="Phobius"/>
    </source>
</evidence>
<dbReference type="STRING" id="441119.SAMN04488047_11278"/>
<evidence type="ECO:0000313" key="2">
    <source>
        <dbReference type="EMBL" id="SFP76293.1"/>
    </source>
</evidence>
<sequence>MTALTEYSRLEAPGIWRPAPGEQRRDVVVSVGDTSLVIFDMKDVALAHWSLPAVERLNPSVRPALYAPGFDADDELEIDDDTMIEAIERVRNAIARSRPREGRLRYGLMAAATAAVAALAVFWLPDALIRHTVSVVPDAGRAEIGRRLLSEIERVAGPPCRSPGGSAALDTLERRLFGGRGSDILVLPGVIADSMHLPGRLILLNRKLVEDFEGPEPLAGYVLAEQLRAERLDPLERLLRFGGMGTALRLLTTGTVPQETLRRHAEALMIAAPDPVPDAELLAQLEAVEVGAQPYALALDITGESTLTLIEADPHPDGEAPPLLSDGAWVTLQGICGG</sequence>
<dbReference type="EMBL" id="FOXA01000012">
    <property type="protein sequence ID" value="SFP76293.1"/>
    <property type="molecule type" value="Genomic_DNA"/>
</dbReference>
<dbReference type="AlphaFoldDB" id="A0A1I5SZT8"/>
<name>A0A1I5SZT8_9RHOB</name>